<dbReference type="AlphaFoldDB" id="A0A5C6BWK3"/>
<dbReference type="GO" id="GO:0005829">
    <property type="term" value="C:cytosol"/>
    <property type="evidence" value="ECO:0007669"/>
    <property type="project" value="TreeGrafter"/>
</dbReference>
<reference evidence="3 4" key="1">
    <citation type="journal article" date="2020" name="Antonie Van Leeuwenhoek">
        <title>Rhodopirellula heiligendammensis sp. nov., Rhodopirellula pilleata sp. nov., and Rhodopirellula solitaria sp. nov. isolated from natural or artificial marine surfaces in Northern Germany and California, USA, and emended description of the genus Rhodopirellula.</title>
        <authorList>
            <person name="Kallscheuer N."/>
            <person name="Wiegand S."/>
            <person name="Jogler M."/>
            <person name="Boedeker C."/>
            <person name="Peeters S.H."/>
            <person name="Rast P."/>
            <person name="Heuer A."/>
            <person name="Jetten M.S.M."/>
            <person name="Rohde M."/>
            <person name="Jogler C."/>
        </authorList>
    </citation>
    <scope>NUCLEOTIDE SEQUENCE [LARGE SCALE GENOMIC DNA]</scope>
    <source>
        <strain evidence="3 4">Poly21</strain>
    </source>
</reference>
<evidence type="ECO:0000313" key="3">
    <source>
        <dbReference type="EMBL" id="TWU16650.1"/>
    </source>
</evidence>
<organism evidence="3 4">
    <name type="scientific">Allorhodopirellula heiligendammensis</name>
    <dbReference type="NCBI Taxonomy" id="2714739"/>
    <lineage>
        <taxon>Bacteria</taxon>
        <taxon>Pseudomonadati</taxon>
        <taxon>Planctomycetota</taxon>
        <taxon>Planctomycetia</taxon>
        <taxon>Pirellulales</taxon>
        <taxon>Pirellulaceae</taxon>
        <taxon>Allorhodopirellula</taxon>
    </lineage>
</organism>
<dbReference type="InterPro" id="IPR051199">
    <property type="entry name" value="LPS_LOS_Heptosyltrfase"/>
</dbReference>
<evidence type="ECO:0000313" key="4">
    <source>
        <dbReference type="Proteomes" id="UP000319908"/>
    </source>
</evidence>
<protein>
    <submittedName>
        <fullName evidence="3">Lipopolysaccharide core heptosyltransferase RfaQ</fullName>
        <ecNumber evidence="3">2.-.-.-</ecNumber>
    </submittedName>
</protein>
<gene>
    <name evidence="3" type="primary">rfaQ</name>
    <name evidence="3" type="ORF">Poly21_38550</name>
</gene>
<keyword evidence="2 3" id="KW-0808">Transferase</keyword>
<dbReference type="GO" id="GO:0009244">
    <property type="term" value="P:lipopolysaccharide core region biosynthetic process"/>
    <property type="evidence" value="ECO:0007669"/>
    <property type="project" value="TreeGrafter"/>
</dbReference>
<dbReference type="GO" id="GO:0008713">
    <property type="term" value="F:ADP-heptose-lipopolysaccharide heptosyltransferase activity"/>
    <property type="evidence" value="ECO:0007669"/>
    <property type="project" value="TreeGrafter"/>
</dbReference>
<accession>A0A5C6BWK3</accession>
<name>A0A5C6BWK3_9BACT</name>
<dbReference type="EC" id="2.-.-.-" evidence="3"/>
<dbReference type="PANTHER" id="PTHR30160:SF1">
    <property type="entry name" value="LIPOPOLYSACCHARIDE 1,2-N-ACETYLGLUCOSAMINETRANSFERASE-RELATED"/>
    <property type="match status" value="1"/>
</dbReference>
<evidence type="ECO:0000256" key="2">
    <source>
        <dbReference type="ARBA" id="ARBA00022679"/>
    </source>
</evidence>
<dbReference type="CDD" id="cd03789">
    <property type="entry name" value="GT9_LPS_heptosyltransferase"/>
    <property type="match status" value="1"/>
</dbReference>
<dbReference type="SUPFAM" id="SSF53756">
    <property type="entry name" value="UDP-Glycosyltransferase/glycogen phosphorylase"/>
    <property type="match status" value="1"/>
</dbReference>
<dbReference type="Proteomes" id="UP000319908">
    <property type="component" value="Unassembled WGS sequence"/>
</dbReference>
<dbReference type="PANTHER" id="PTHR30160">
    <property type="entry name" value="TETRAACYLDISACCHARIDE 4'-KINASE-RELATED"/>
    <property type="match status" value="1"/>
</dbReference>
<dbReference type="Gene3D" id="3.40.50.2000">
    <property type="entry name" value="Glycogen Phosphorylase B"/>
    <property type="match status" value="2"/>
</dbReference>
<keyword evidence="1" id="KW-0328">Glycosyltransferase</keyword>
<dbReference type="InterPro" id="IPR002201">
    <property type="entry name" value="Glyco_trans_9"/>
</dbReference>
<dbReference type="EMBL" id="SJPU01000002">
    <property type="protein sequence ID" value="TWU16650.1"/>
    <property type="molecule type" value="Genomic_DNA"/>
</dbReference>
<comment type="caution">
    <text evidence="3">The sequence shown here is derived from an EMBL/GenBank/DDBJ whole genome shotgun (WGS) entry which is preliminary data.</text>
</comment>
<dbReference type="Pfam" id="PF01075">
    <property type="entry name" value="Glyco_transf_9"/>
    <property type="match status" value="1"/>
</dbReference>
<sequence>MTPRDWYDALMANPLSDLVAPRFLISRMSAIGDAILTLPVACCLRDYFPDAYIGWVVESKAAPMVRGHQALDAVIELQRGWFTSPRGVSETRATLRDHQFEIAIDCQGNTKSALAGKLSGASRRIGFSGKHAGELSRFLNNERITPVFHHITDRSLELLTALGIHHPQVRWALPLDEADRKWAQGFRNSIRTSRVAILNPGGTWPSKLWEADRFASTARYLADRYGYHSLVVWGSFDERLMAEEIVSLSQGTATLAPNTSLTTLAALIETSDLFISGDTGPLHMSVAVGTPTIGLYGATRPGDSGPYEQSALQLQYEAGSRRHRRQASNRAMRAIGVEHVCAVIDDMHQLPVVRAA</sequence>
<keyword evidence="4" id="KW-1185">Reference proteome</keyword>
<proteinExistence type="predicted"/>
<evidence type="ECO:0000256" key="1">
    <source>
        <dbReference type="ARBA" id="ARBA00022676"/>
    </source>
</evidence>